<reference evidence="2" key="1">
    <citation type="submission" date="2020-04" db="EMBL/GenBank/DDBJ databases">
        <title>Deep metagenomics examines the oral microbiome during advanced dental caries in children, revealing novel taxa and co-occurrences with host molecules.</title>
        <authorList>
            <person name="Baker J.L."/>
            <person name="Morton J.T."/>
            <person name="Dinis M."/>
            <person name="Alvarez R."/>
            <person name="Tran N.C."/>
            <person name="Knight R."/>
            <person name="Edlund A."/>
        </authorList>
    </citation>
    <scope>NUCLEOTIDE SEQUENCE</scope>
    <source>
        <strain evidence="2">JCVI_24_bin.8</strain>
    </source>
</reference>
<sequence length="100" mass="10870">VNANKQLAAEGKNLISYTQLLLGITKVSIWSDSWLSAASFQDTTRVLINAAVSGRADHLHGLKENVIIGRKIPVGTGAVEEDEEFETPSEDEFSEEEIAV</sequence>
<evidence type="ECO:0000256" key="1">
    <source>
        <dbReference type="SAM" id="MobiDB-lite"/>
    </source>
</evidence>
<accession>A0A930EHT7</accession>
<dbReference type="EMBL" id="JABZQH010000307">
    <property type="protein sequence ID" value="MBF1352862.1"/>
    <property type="molecule type" value="Genomic_DNA"/>
</dbReference>
<dbReference type="SUPFAM" id="SSF64484">
    <property type="entry name" value="beta and beta-prime subunits of DNA dependent RNA-polymerase"/>
    <property type="match status" value="1"/>
</dbReference>
<gene>
    <name evidence="2" type="ORF">HXM71_07095</name>
</gene>
<dbReference type="AlphaFoldDB" id="A0A930EHT7"/>
<dbReference type="Proteomes" id="UP000722050">
    <property type="component" value="Unassembled WGS sequence"/>
</dbReference>
<evidence type="ECO:0000313" key="2">
    <source>
        <dbReference type="EMBL" id="MBF1352862.1"/>
    </source>
</evidence>
<dbReference type="PANTHER" id="PTHR48443">
    <property type="entry name" value="DNA-DIRECTED RNA POLYMERASE SUBUNIT BETA"/>
    <property type="match status" value="1"/>
</dbReference>
<name>A0A930EHT7_9FIRM</name>
<dbReference type="Gene3D" id="1.10.150.390">
    <property type="match status" value="1"/>
</dbReference>
<feature type="region of interest" description="Disordered" evidence="1">
    <location>
        <begin position="78"/>
        <end position="100"/>
    </location>
</feature>
<dbReference type="PANTHER" id="PTHR48443:SF2">
    <property type="entry name" value="DNA-DIRECTED RNA POLYMERASE SUBUNIT BETA"/>
    <property type="match status" value="1"/>
</dbReference>
<evidence type="ECO:0000313" key="3">
    <source>
        <dbReference type="Proteomes" id="UP000722050"/>
    </source>
</evidence>
<comment type="caution">
    <text evidence="2">The sequence shown here is derived from an EMBL/GenBank/DDBJ whole genome shotgun (WGS) entry which is preliminary data.</text>
</comment>
<organism evidence="2 3">
    <name type="scientific">Mogibacterium diversum</name>
    <dbReference type="NCBI Taxonomy" id="114527"/>
    <lineage>
        <taxon>Bacteria</taxon>
        <taxon>Bacillati</taxon>
        <taxon>Bacillota</taxon>
        <taxon>Clostridia</taxon>
        <taxon>Peptostreptococcales</taxon>
        <taxon>Anaerovoracaceae</taxon>
        <taxon>Mogibacterium</taxon>
    </lineage>
</organism>
<feature type="non-terminal residue" evidence="2">
    <location>
        <position position="1"/>
    </location>
</feature>
<protein>
    <recommendedName>
        <fullName evidence="4">DNA-directed RNA polymerase subunit beta</fullName>
    </recommendedName>
</protein>
<feature type="compositionally biased region" description="Acidic residues" evidence="1">
    <location>
        <begin position="79"/>
        <end position="100"/>
    </location>
</feature>
<evidence type="ECO:0008006" key="4">
    <source>
        <dbReference type="Google" id="ProtNLM"/>
    </source>
</evidence>
<proteinExistence type="predicted"/>